<evidence type="ECO:0000256" key="4">
    <source>
        <dbReference type="ARBA" id="ARBA00023136"/>
    </source>
</evidence>
<protein>
    <recommendedName>
        <fullName evidence="7">Major facilitator superfamily (MFS) profile domain-containing protein</fullName>
    </recommendedName>
</protein>
<dbReference type="GO" id="GO:0016020">
    <property type="term" value="C:membrane"/>
    <property type="evidence" value="ECO:0007669"/>
    <property type="project" value="UniProtKB-SubCell"/>
</dbReference>
<proteinExistence type="predicted"/>
<dbReference type="EnsemblMetazoa" id="XM_022799294">
    <property type="protein sequence ID" value="XP_022655029"/>
    <property type="gene ID" value="LOC111247843"/>
</dbReference>
<reference evidence="8" key="1">
    <citation type="submission" date="2021-01" db="UniProtKB">
        <authorList>
            <consortium name="EnsemblMetazoa"/>
        </authorList>
    </citation>
    <scope>IDENTIFICATION</scope>
</reference>
<dbReference type="OMA" id="ICGTMCF"/>
<feature type="transmembrane region" description="Helical" evidence="6">
    <location>
        <begin position="160"/>
        <end position="184"/>
    </location>
</feature>
<evidence type="ECO:0000313" key="9">
    <source>
        <dbReference type="Proteomes" id="UP000594260"/>
    </source>
</evidence>
<dbReference type="RefSeq" id="XP_022655029.1">
    <property type="nucleotide sequence ID" value="XM_022799294.1"/>
</dbReference>
<evidence type="ECO:0000256" key="6">
    <source>
        <dbReference type="SAM" id="Phobius"/>
    </source>
</evidence>
<dbReference type="GO" id="GO:0022857">
    <property type="term" value="F:transmembrane transporter activity"/>
    <property type="evidence" value="ECO:0007669"/>
    <property type="project" value="InterPro"/>
</dbReference>
<organism evidence="8 9">
    <name type="scientific">Varroa destructor</name>
    <name type="common">Honeybee mite</name>
    <dbReference type="NCBI Taxonomy" id="109461"/>
    <lineage>
        <taxon>Eukaryota</taxon>
        <taxon>Metazoa</taxon>
        <taxon>Ecdysozoa</taxon>
        <taxon>Arthropoda</taxon>
        <taxon>Chelicerata</taxon>
        <taxon>Arachnida</taxon>
        <taxon>Acari</taxon>
        <taxon>Parasitiformes</taxon>
        <taxon>Mesostigmata</taxon>
        <taxon>Gamasina</taxon>
        <taxon>Dermanyssoidea</taxon>
        <taxon>Varroidae</taxon>
        <taxon>Varroa</taxon>
    </lineage>
</organism>
<feature type="transmembrane region" description="Helical" evidence="6">
    <location>
        <begin position="220"/>
        <end position="240"/>
    </location>
</feature>
<dbReference type="InParanoid" id="A0A7M7MDZ7"/>
<feature type="region of interest" description="Disordered" evidence="5">
    <location>
        <begin position="1"/>
        <end position="30"/>
    </location>
</feature>
<keyword evidence="2 6" id="KW-0812">Transmembrane</keyword>
<dbReference type="Proteomes" id="UP000594260">
    <property type="component" value="Unplaced"/>
</dbReference>
<dbReference type="RefSeq" id="XP_022655028.1">
    <property type="nucleotide sequence ID" value="XM_022799293.1"/>
</dbReference>
<feature type="domain" description="Major facilitator superfamily (MFS) profile" evidence="7">
    <location>
        <begin position="49"/>
        <end position="510"/>
    </location>
</feature>
<feature type="transmembrane region" description="Helical" evidence="6">
    <location>
        <begin position="337"/>
        <end position="355"/>
    </location>
</feature>
<dbReference type="Gene3D" id="1.20.1250.20">
    <property type="entry name" value="MFS general substrate transporter like domains"/>
    <property type="match status" value="1"/>
</dbReference>
<feature type="transmembrane region" description="Helical" evidence="6">
    <location>
        <begin position="190"/>
        <end position="208"/>
    </location>
</feature>
<evidence type="ECO:0000256" key="5">
    <source>
        <dbReference type="SAM" id="MobiDB-lite"/>
    </source>
</evidence>
<evidence type="ECO:0000313" key="8">
    <source>
        <dbReference type="EnsemblMetazoa" id="XP_022655029"/>
    </source>
</evidence>
<evidence type="ECO:0000256" key="2">
    <source>
        <dbReference type="ARBA" id="ARBA00022692"/>
    </source>
</evidence>
<dbReference type="AlphaFoldDB" id="A0A7M7MDZ7"/>
<dbReference type="SUPFAM" id="SSF103473">
    <property type="entry name" value="MFS general substrate transporter"/>
    <property type="match status" value="1"/>
</dbReference>
<dbReference type="RefSeq" id="XP_022655030.1">
    <property type="nucleotide sequence ID" value="XM_022799295.1"/>
</dbReference>
<name>A0A7M7MDZ7_VARDE</name>
<feature type="transmembrane region" description="Helical" evidence="6">
    <location>
        <begin position="246"/>
        <end position="265"/>
    </location>
</feature>
<evidence type="ECO:0000256" key="1">
    <source>
        <dbReference type="ARBA" id="ARBA00004141"/>
    </source>
</evidence>
<feature type="region of interest" description="Disordered" evidence="5">
    <location>
        <begin position="515"/>
        <end position="554"/>
    </location>
</feature>
<feature type="transmembrane region" description="Helical" evidence="6">
    <location>
        <begin position="396"/>
        <end position="414"/>
    </location>
</feature>
<keyword evidence="3 6" id="KW-1133">Transmembrane helix</keyword>
<dbReference type="RefSeq" id="XP_022655032.1">
    <property type="nucleotide sequence ID" value="XM_022799297.1"/>
</dbReference>
<dbReference type="GeneID" id="111247843"/>
<keyword evidence="9" id="KW-1185">Reference proteome</keyword>
<keyword evidence="4 6" id="KW-0472">Membrane</keyword>
<dbReference type="InterPro" id="IPR036259">
    <property type="entry name" value="MFS_trans_sf"/>
</dbReference>
<dbReference type="KEGG" id="vde:111247843"/>
<sequence length="554" mass="61786">MPCPDDDACNTGVRDKKDAQDNGKQATFSIRPNKGKPTLDDLFQRLGVWHIPIFLFGFLRGIPVTMLMMYVVFSAPTRQHYWCTNAKDDNNTVPDRNTCNGSCTSFEFDRTVYGYTIMEQYGLVCDRIWLASLAQSLYLWGLMVGGVLHAHISDWWGRKTVMAVSLVWTTIVSAITAFAPNIYFFIVGRFISACGVVGFAEAAFTLVVETVSPQQRYMPTLTIGTGWSTGMLILPLFAWFLRDWTYLQLLTAVTVLPLCALWFLVPESPRWQLSTGRLNEAEKNLASLVRNNSDYSESDVSHLVDERRKAAVGIRNGKTSARPTLFAVAKREYRTTTFVFTFCMAVSNLLWYYLTVSTTTVAESNPYLGYSLAALSEYPTKLINSALIKWAPRKRTLFVSFGCSCVVLVAVIFLPKECSWTKLGLLIMGKVCTSVNMSVSRVAISEAYPTVIRALAISLAATAGRIGSCIAPFFEELERASSWKFLPMGVIAGLCLFASILTRLLNETFEQPLPDNVKKDEGNVTNHQNAKNESENNRANDNNNNNNGALRKEA</sequence>
<dbReference type="PANTHER" id="PTHR24064">
    <property type="entry name" value="SOLUTE CARRIER FAMILY 22 MEMBER"/>
    <property type="match status" value="1"/>
</dbReference>
<dbReference type="InterPro" id="IPR020846">
    <property type="entry name" value="MFS_dom"/>
</dbReference>
<feature type="transmembrane region" description="Helical" evidence="6">
    <location>
        <begin position="128"/>
        <end position="148"/>
    </location>
</feature>
<dbReference type="EnsemblMetazoa" id="XM_022799297">
    <property type="protein sequence ID" value="XP_022655032"/>
    <property type="gene ID" value="LOC111247843"/>
</dbReference>
<dbReference type="Pfam" id="PF00083">
    <property type="entry name" value="Sugar_tr"/>
    <property type="match status" value="1"/>
</dbReference>
<feature type="transmembrane region" description="Helical" evidence="6">
    <location>
        <begin position="53"/>
        <end position="73"/>
    </location>
</feature>
<dbReference type="EnsemblMetazoa" id="XM_022799295">
    <property type="protein sequence ID" value="XP_022655030"/>
    <property type="gene ID" value="LOC111247843"/>
</dbReference>
<accession>A0A7M7MDZ7</accession>
<comment type="subcellular location">
    <subcellularLocation>
        <location evidence="1">Membrane</location>
        <topology evidence="1">Multi-pass membrane protein</topology>
    </subcellularLocation>
</comment>
<evidence type="ECO:0000259" key="7">
    <source>
        <dbReference type="PROSITE" id="PS50850"/>
    </source>
</evidence>
<dbReference type="InterPro" id="IPR005828">
    <property type="entry name" value="MFS_sugar_transport-like"/>
</dbReference>
<evidence type="ECO:0000256" key="3">
    <source>
        <dbReference type="ARBA" id="ARBA00022989"/>
    </source>
</evidence>
<dbReference type="OrthoDB" id="6510579at2759"/>
<dbReference type="PROSITE" id="PS50850">
    <property type="entry name" value="MFS"/>
    <property type="match status" value="1"/>
</dbReference>
<dbReference type="EnsemblMetazoa" id="XM_022799293">
    <property type="protein sequence ID" value="XP_022655028"/>
    <property type="gene ID" value="LOC111247843"/>
</dbReference>